<keyword evidence="1" id="KW-0597">Phosphoprotein</keyword>
<dbReference type="InterPro" id="IPR052240">
    <property type="entry name" value="SAP_domain_ribonucleoprotein"/>
</dbReference>
<keyword evidence="6" id="KW-1185">Reference proteome</keyword>
<feature type="domain" description="SAP" evidence="4">
    <location>
        <begin position="91"/>
        <end position="125"/>
    </location>
</feature>
<name>A0AAV1LFW0_9NEOP</name>
<evidence type="ECO:0000259" key="4">
    <source>
        <dbReference type="PROSITE" id="PS50800"/>
    </source>
</evidence>
<sequence length="349" mass="39279">MTKIIHKKIKLNIECIEENLSTENIQVQAAREQLYVYSIAYTTDGILKGTDIIRIEKCTLPTIQKETLNKCVQLELSWIIFIMADSTVTDVSKLKVVDLRKELKSRGLAYTGDKAELVARLQAAISQDDHGDINLDSDEIDSDGVLEDEDDKSQTDILDDTAVDTLNEELALEEHSAKQTSESKPQRTLKRKITPTELIKDKSTQDSKETGSKKIVLNRAASLTPVPKPTEDTVETKLEEKLPINNNKVKITADIDPKTRLEMRAKRFGLPVKMSEDERKEARKRRFGQTASNTTTSNNAVSSTGSLQENLEKLKQRAQRFGQSVSSIMTDIENKEKLEKRKAKFGVTK</sequence>
<dbReference type="InterPro" id="IPR003034">
    <property type="entry name" value="SAP_dom"/>
</dbReference>
<comment type="caution">
    <text evidence="5">The sequence shown here is derived from an EMBL/GenBank/DDBJ whole genome shotgun (WGS) entry which is preliminary data.</text>
</comment>
<feature type="compositionally biased region" description="Low complexity" evidence="3">
    <location>
        <begin position="290"/>
        <end position="306"/>
    </location>
</feature>
<dbReference type="GO" id="GO:0016973">
    <property type="term" value="P:poly(A)+ mRNA export from nucleus"/>
    <property type="evidence" value="ECO:0007669"/>
    <property type="project" value="TreeGrafter"/>
</dbReference>
<feature type="region of interest" description="Disordered" evidence="3">
    <location>
        <begin position="276"/>
        <end position="322"/>
    </location>
</feature>
<dbReference type="AlphaFoldDB" id="A0AAV1LFW0"/>
<organism evidence="5 6">
    <name type="scientific">Parnassius mnemosyne</name>
    <name type="common">clouded apollo</name>
    <dbReference type="NCBI Taxonomy" id="213953"/>
    <lineage>
        <taxon>Eukaryota</taxon>
        <taxon>Metazoa</taxon>
        <taxon>Ecdysozoa</taxon>
        <taxon>Arthropoda</taxon>
        <taxon>Hexapoda</taxon>
        <taxon>Insecta</taxon>
        <taxon>Pterygota</taxon>
        <taxon>Neoptera</taxon>
        <taxon>Endopterygota</taxon>
        <taxon>Lepidoptera</taxon>
        <taxon>Glossata</taxon>
        <taxon>Ditrysia</taxon>
        <taxon>Papilionoidea</taxon>
        <taxon>Papilionidae</taxon>
        <taxon>Parnassiinae</taxon>
        <taxon>Parnassini</taxon>
        <taxon>Parnassius</taxon>
        <taxon>Driopa</taxon>
    </lineage>
</organism>
<gene>
    <name evidence="5" type="ORF">PARMNEM_LOCUS13578</name>
</gene>
<dbReference type="SUPFAM" id="SSF68906">
    <property type="entry name" value="SAP domain"/>
    <property type="match status" value="1"/>
</dbReference>
<dbReference type="PROSITE" id="PS50800">
    <property type="entry name" value="SAP"/>
    <property type="match status" value="1"/>
</dbReference>
<accession>A0AAV1LFW0</accession>
<reference evidence="5 6" key="1">
    <citation type="submission" date="2023-11" db="EMBL/GenBank/DDBJ databases">
        <authorList>
            <person name="Hedman E."/>
            <person name="Englund M."/>
            <person name="Stromberg M."/>
            <person name="Nyberg Akerstrom W."/>
            <person name="Nylinder S."/>
            <person name="Jareborg N."/>
            <person name="Kallberg Y."/>
            <person name="Kronander E."/>
        </authorList>
    </citation>
    <scope>NUCLEOTIDE SEQUENCE [LARGE SCALE GENOMIC DNA]</scope>
</reference>
<dbReference type="PANTHER" id="PTHR46551:SF1">
    <property type="entry name" value="SAP DOMAIN-CONTAINING RIBONUCLEOPROTEIN"/>
    <property type="match status" value="1"/>
</dbReference>
<evidence type="ECO:0000313" key="5">
    <source>
        <dbReference type="EMBL" id="CAK1593853.1"/>
    </source>
</evidence>
<comment type="similarity">
    <text evidence="2">Belongs to the SAP domain-containing ribonucleoprotein family.</text>
</comment>
<dbReference type="Proteomes" id="UP001314205">
    <property type="component" value="Unassembled WGS sequence"/>
</dbReference>
<evidence type="ECO:0000256" key="2">
    <source>
        <dbReference type="ARBA" id="ARBA00046328"/>
    </source>
</evidence>
<dbReference type="SMART" id="SM00513">
    <property type="entry name" value="SAP"/>
    <property type="match status" value="1"/>
</dbReference>
<dbReference type="GO" id="GO:0005634">
    <property type="term" value="C:nucleus"/>
    <property type="evidence" value="ECO:0007669"/>
    <property type="project" value="TreeGrafter"/>
</dbReference>
<dbReference type="EMBL" id="CAVLGL010000089">
    <property type="protein sequence ID" value="CAK1593853.1"/>
    <property type="molecule type" value="Genomic_DNA"/>
</dbReference>
<feature type="compositionally biased region" description="Acidic residues" evidence="3">
    <location>
        <begin position="135"/>
        <end position="154"/>
    </location>
</feature>
<protein>
    <recommendedName>
        <fullName evidence="4">SAP domain-containing protein</fullName>
    </recommendedName>
</protein>
<dbReference type="Pfam" id="PF02037">
    <property type="entry name" value="SAP"/>
    <property type="match status" value="1"/>
</dbReference>
<proteinExistence type="inferred from homology"/>
<dbReference type="InterPro" id="IPR036361">
    <property type="entry name" value="SAP_dom_sf"/>
</dbReference>
<feature type="region of interest" description="Disordered" evidence="3">
    <location>
        <begin position="173"/>
        <end position="214"/>
    </location>
</feature>
<evidence type="ECO:0000313" key="6">
    <source>
        <dbReference type="Proteomes" id="UP001314205"/>
    </source>
</evidence>
<feature type="region of interest" description="Disordered" evidence="3">
    <location>
        <begin position="130"/>
        <end position="154"/>
    </location>
</feature>
<dbReference type="PANTHER" id="PTHR46551">
    <property type="entry name" value="SAP DOMAIN-CONTAINING RIBONUCLEOPROTEIN"/>
    <property type="match status" value="1"/>
</dbReference>
<evidence type="ECO:0000256" key="3">
    <source>
        <dbReference type="SAM" id="MobiDB-lite"/>
    </source>
</evidence>
<feature type="compositionally biased region" description="Basic and acidic residues" evidence="3">
    <location>
        <begin position="198"/>
        <end position="212"/>
    </location>
</feature>
<evidence type="ECO:0000256" key="1">
    <source>
        <dbReference type="ARBA" id="ARBA00022553"/>
    </source>
</evidence>
<dbReference type="Gene3D" id="1.10.720.30">
    <property type="entry name" value="SAP domain"/>
    <property type="match status" value="1"/>
</dbReference>